<evidence type="ECO:0000256" key="2">
    <source>
        <dbReference type="ARBA" id="ARBA00023315"/>
    </source>
</evidence>
<dbReference type="PROSITE" id="PS51186">
    <property type="entry name" value="GNAT"/>
    <property type="match status" value="1"/>
</dbReference>
<dbReference type="EMBL" id="CP063845">
    <property type="protein sequence ID" value="UFP94226.1"/>
    <property type="molecule type" value="Genomic_DNA"/>
</dbReference>
<dbReference type="PANTHER" id="PTHR43800">
    <property type="entry name" value="PEPTIDYL-LYSINE N-ACETYLTRANSFERASE YJAB"/>
    <property type="match status" value="1"/>
</dbReference>
<dbReference type="InterPro" id="IPR000182">
    <property type="entry name" value="GNAT_dom"/>
</dbReference>
<accession>A0ABY3PKR1</accession>
<evidence type="ECO:0000256" key="1">
    <source>
        <dbReference type="ARBA" id="ARBA00022679"/>
    </source>
</evidence>
<dbReference type="CDD" id="cd04301">
    <property type="entry name" value="NAT_SF"/>
    <property type="match status" value="1"/>
</dbReference>
<dbReference type="InterPro" id="IPR016181">
    <property type="entry name" value="Acyl_CoA_acyltransferase"/>
</dbReference>
<dbReference type="Pfam" id="PF00583">
    <property type="entry name" value="Acetyltransf_1"/>
    <property type="match status" value="1"/>
</dbReference>
<organism evidence="5 6">
    <name type="scientific">Gloeobacter morelensis MG652769</name>
    <dbReference type="NCBI Taxonomy" id="2781736"/>
    <lineage>
        <taxon>Bacteria</taxon>
        <taxon>Bacillati</taxon>
        <taxon>Cyanobacteriota</taxon>
        <taxon>Cyanophyceae</taxon>
        <taxon>Gloeobacterales</taxon>
        <taxon>Gloeobacteraceae</taxon>
        <taxon>Gloeobacter</taxon>
        <taxon>Gloeobacter morelensis</taxon>
    </lineage>
</organism>
<reference evidence="5 6" key="1">
    <citation type="journal article" date="2021" name="Genome Biol. Evol.">
        <title>Complete Genome Sequencing of a Novel Gloeobacter Species from a Waterfall Cave in Mexico.</title>
        <authorList>
            <person name="Saw J.H."/>
            <person name="Cardona T."/>
            <person name="Montejano G."/>
        </authorList>
    </citation>
    <scope>NUCLEOTIDE SEQUENCE [LARGE SCALE GENOMIC DNA]</scope>
    <source>
        <strain evidence="5">MG652769</strain>
    </source>
</reference>
<name>A0ABY3PKR1_9CYAN</name>
<keyword evidence="1" id="KW-0808">Transferase</keyword>
<keyword evidence="6" id="KW-1185">Reference proteome</keyword>
<evidence type="ECO:0000313" key="5">
    <source>
        <dbReference type="EMBL" id="UFP94226.1"/>
    </source>
</evidence>
<evidence type="ECO:0000313" key="6">
    <source>
        <dbReference type="Proteomes" id="UP001054846"/>
    </source>
</evidence>
<protein>
    <submittedName>
        <fullName evidence="5">GNAT family N-acetyltransferase</fullName>
    </submittedName>
</protein>
<dbReference type="SUPFAM" id="SSF55729">
    <property type="entry name" value="Acyl-CoA N-acyltransferases (Nat)"/>
    <property type="match status" value="1"/>
</dbReference>
<feature type="domain" description="N-acetyltransferase" evidence="4">
    <location>
        <begin position="1"/>
        <end position="160"/>
    </location>
</feature>
<sequence length="375" mass="42775">MLIRPVHYRDLDSVRKLYDQTSGCAALASQDVLQPLRGIHRLYGPVKLLSLFRNPMQHVFCLHVAQLEGQIVGLVQVRPVNVGYTTWQVEHIAVADAVRGQGIGTQLLSHVFEYYRPEARNWMAEVDIHNRQALALYRQNGFQSLAQLCYWQISPAILADLARCEKPPLNFFKPVSNADAALICQLDTATMPPIVRQIFDRHPSDFHRSVVTRTFEAAVRSFNQTLRVAQFVYEPQRKAAIGSFELILSTTGLLPHRAHLLVHPAYTWLYPQLAVHIAGILQNYPAQALQVVSTDYQPEREEFLNSIAAEDIERRLLMSRSTWPKVRETRNLLEGLQLKDMLPGFSLGNKQPLPEPFQRSENNRDQEPPSTTGWR</sequence>
<evidence type="ECO:0000256" key="3">
    <source>
        <dbReference type="SAM" id="MobiDB-lite"/>
    </source>
</evidence>
<dbReference type="PANTHER" id="PTHR43800:SF1">
    <property type="entry name" value="PEPTIDYL-LYSINE N-ACETYLTRANSFERASE YJAB"/>
    <property type="match status" value="1"/>
</dbReference>
<dbReference type="RefSeq" id="WP_230841281.1">
    <property type="nucleotide sequence ID" value="NZ_CP063845.1"/>
</dbReference>
<keyword evidence="2" id="KW-0012">Acyltransferase</keyword>
<gene>
    <name evidence="5" type="ORF">ISF26_21105</name>
</gene>
<proteinExistence type="predicted"/>
<dbReference type="Proteomes" id="UP001054846">
    <property type="component" value="Chromosome"/>
</dbReference>
<evidence type="ECO:0000259" key="4">
    <source>
        <dbReference type="PROSITE" id="PS51186"/>
    </source>
</evidence>
<feature type="region of interest" description="Disordered" evidence="3">
    <location>
        <begin position="349"/>
        <end position="375"/>
    </location>
</feature>
<dbReference type="Gene3D" id="3.40.630.30">
    <property type="match status" value="1"/>
</dbReference>